<protein>
    <submittedName>
        <fullName evidence="1">Uncharacterized protein</fullName>
    </submittedName>
</protein>
<gene>
    <name evidence="1" type="ORF">M9H77_09640</name>
</gene>
<dbReference type="EMBL" id="CM044702">
    <property type="protein sequence ID" value="KAI5678690.1"/>
    <property type="molecule type" value="Genomic_DNA"/>
</dbReference>
<reference evidence="2" key="1">
    <citation type="journal article" date="2023" name="Nat. Plants">
        <title>Single-cell RNA sequencing provides a high-resolution roadmap for understanding the multicellular compartmentation of specialized metabolism.</title>
        <authorList>
            <person name="Sun S."/>
            <person name="Shen X."/>
            <person name="Li Y."/>
            <person name="Li Y."/>
            <person name="Wang S."/>
            <person name="Li R."/>
            <person name="Zhang H."/>
            <person name="Shen G."/>
            <person name="Guo B."/>
            <person name="Wei J."/>
            <person name="Xu J."/>
            <person name="St-Pierre B."/>
            <person name="Chen S."/>
            <person name="Sun C."/>
        </authorList>
    </citation>
    <scope>NUCLEOTIDE SEQUENCE [LARGE SCALE GENOMIC DNA]</scope>
</reference>
<name>A0ACC0C1D3_CATRO</name>
<evidence type="ECO:0000313" key="2">
    <source>
        <dbReference type="Proteomes" id="UP001060085"/>
    </source>
</evidence>
<accession>A0ACC0C1D3</accession>
<dbReference type="Proteomes" id="UP001060085">
    <property type="component" value="Linkage Group LG02"/>
</dbReference>
<comment type="caution">
    <text evidence="1">The sequence shown here is derived from an EMBL/GenBank/DDBJ whole genome shotgun (WGS) entry which is preliminary data.</text>
</comment>
<evidence type="ECO:0000313" key="1">
    <source>
        <dbReference type="EMBL" id="KAI5678690.1"/>
    </source>
</evidence>
<sequence>MASLSLSSLLLFARFSGFIVAFLVLIWAVHFQTSFLPRSPSQEDLLYAVLHPLLMVIGFILISGEAILVHRWLPGSRNLKKSVHLCLQGVALASGVFGIWTKFHSQDGIVANFYSLHSWMGLICISLFGAQWIWGFLSFWHRGEVRNVRVKVLPWHVFVGLYTYALAVATAETGLLEKLTFLQTKGDVLKRCTESMIVNGLGLGLALLSGIVILAAVLPKHKTPPSKMIYTNGKCLSS</sequence>
<keyword evidence="2" id="KW-1185">Reference proteome</keyword>
<organism evidence="1 2">
    <name type="scientific">Catharanthus roseus</name>
    <name type="common">Madagascar periwinkle</name>
    <name type="synonym">Vinca rosea</name>
    <dbReference type="NCBI Taxonomy" id="4058"/>
    <lineage>
        <taxon>Eukaryota</taxon>
        <taxon>Viridiplantae</taxon>
        <taxon>Streptophyta</taxon>
        <taxon>Embryophyta</taxon>
        <taxon>Tracheophyta</taxon>
        <taxon>Spermatophyta</taxon>
        <taxon>Magnoliopsida</taxon>
        <taxon>eudicotyledons</taxon>
        <taxon>Gunneridae</taxon>
        <taxon>Pentapetalae</taxon>
        <taxon>asterids</taxon>
        <taxon>lamiids</taxon>
        <taxon>Gentianales</taxon>
        <taxon>Apocynaceae</taxon>
        <taxon>Rauvolfioideae</taxon>
        <taxon>Vinceae</taxon>
        <taxon>Catharanthinae</taxon>
        <taxon>Catharanthus</taxon>
    </lineage>
</organism>
<proteinExistence type="predicted"/>